<dbReference type="PANTHER" id="PTHR43157">
    <property type="entry name" value="PHOSPHATIDYLINOSITOL-GLYCAN BIOSYNTHESIS CLASS F PROTEIN-RELATED"/>
    <property type="match status" value="1"/>
</dbReference>
<dbReference type="Gene3D" id="3.40.50.720">
    <property type="entry name" value="NAD(P)-binding Rossmann-like Domain"/>
    <property type="match status" value="1"/>
</dbReference>
<evidence type="ECO:0000313" key="2">
    <source>
        <dbReference type="EMBL" id="MFC4874839.1"/>
    </source>
</evidence>
<name>A0ABV9T906_9BACT</name>
<gene>
    <name evidence="2" type="ORF">ACFPFU_24255</name>
</gene>
<evidence type="ECO:0000256" key="1">
    <source>
        <dbReference type="ARBA" id="ARBA00023002"/>
    </source>
</evidence>
<dbReference type="EMBL" id="JBHSJJ010000023">
    <property type="protein sequence ID" value="MFC4874839.1"/>
    <property type="molecule type" value="Genomic_DNA"/>
</dbReference>
<dbReference type="SUPFAM" id="SSF51735">
    <property type="entry name" value="NAD(P)-binding Rossmann-fold domains"/>
    <property type="match status" value="1"/>
</dbReference>
<dbReference type="Pfam" id="PF00106">
    <property type="entry name" value="adh_short"/>
    <property type="match status" value="1"/>
</dbReference>
<sequence>MKILITGASKGMGKGVAMALAGFSQVHEIILLCRSEESGWVTMKELQGFSKNAKISMVQCDLSKLADVKKVIGEIENQHHHLDGLFINAGIGYAKTRIETQDCMDSHFQVNYLSQFLFTLNLLSLLENSKKGGRVIFNVTEFGKIRWDDMQMTRKWSYEKAIHQAMAAKRMFMVQLHHFYSRNKHGNVSFIGFRVHKTVWTDQINIIPSGMKIMARLAKLFGAFISIETCGKVMAPLFLENREESLQRSGKLITWKKNRFEEMKQKYFTFSQPDLDRLWAGSLALCRDEKTLEVTNRLLPLKKQNSSKCNEKTP</sequence>
<dbReference type="InterPro" id="IPR002347">
    <property type="entry name" value="SDR_fam"/>
</dbReference>
<protein>
    <submittedName>
        <fullName evidence="2">SDR family NAD(P)-dependent oxidoreductase</fullName>
    </submittedName>
</protein>
<accession>A0ABV9T906</accession>
<dbReference type="RefSeq" id="WP_377069077.1">
    <property type="nucleotide sequence ID" value="NZ_JBHSJJ010000023.1"/>
</dbReference>
<dbReference type="InterPro" id="IPR036291">
    <property type="entry name" value="NAD(P)-bd_dom_sf"/>
</dbReference>
<organism evidence="2 3">
    <name type="scientific">Negadavirga shengliensis</name>
    <dbReference type="NCBI Taxonomy" id="1389218"/>
    <lineage>
        <taxon>Bacteria</taxon>
        <taxon>Pseudomonadati</taxon>
        <taxon>Bacteroidota</taxon>
        <taxon>Cytophagia</taxon>
        <taxon>Cytophagales</taxon>
        <taxon>Cyclobacteriaceae</taxon>
        <taxon>Negadavirga</taxon>
    </lineage>
</organism>
<dbReference type="Proteomes" id="UP001595818">
    <property type="component" value="Unassembled WGS sequence"/>
</dbReference>
<evidence type="ECO:0000313" key="3">
    <source>
        <dbReference type="Proteomes" id="UP001595818"/>
    </source>
</evidence>
<reference evidence="3" key="1">
    <citation type="journal article" date="2019" name="Int. J. Syst. Evol. Microbiol.">
        <title>The Global Catalogue of Microorganisms (GCM) 10K type strain sequencing project: providing services to taxonomists for standard genome sequencing and annotation.</title>
        <authorList>
            <consortium name="The Broad Institute Genomics Platform"/>
            <consortium name="The Broad Institute Genome Sequencing Center for Infectious Disease"/>
            <person name="Wu L."/>
            <person name="Ma J."/>
        </authorList>
    </citation>
    <scope>NUCLEOTIDE SEQUENCE [LARGE SCALE GENOMIC DNA]</scope>
    <source>
        <strain evidence="3">CGMCC 4.7466</strain>
    </source>
</reference>
<keyword evidence="3" id="KW-1185">Reference proteome</keyword>
<comment type="caution">
    <text evidence="2">The sequence shown here is derived from an EMBL/GenBank/DDBJ whole genome shotgun (WGS) entry which is preliminary data.</text>
</comment>
<dbReference type="PANTHER" id="PTHR43157:SF31">
    <property type="entry name" value="PHOSPHATIDYLINOSITOL-GLYCAN BIOSYNTHESIS CLASS F PROTEIN"/>
    <property type="match status" value="1"/>
</dbReference>
<proteinExistence type="predicted"/>
<keyword evidence="1" id="KW-0560">Oxidoreductase</keyword>
<dbReference type="PRINTS" id="PR00081">
    <property type="entry name" value="GDHRDH"/>
</dbReference>